<dbReference type="Pfam" id="PF21745">
    <property type="entry name" value="PMI1_PMIR1-2_C"/>
    <property type="match status" value="1"/>
</dbReference>
<dbReference type="AlphaFoldDB" id="A0A072V7B7"/>
<evidence type="ECO:0000256" key="1">
    <source>
        <dbReference type="SAM" id="MobiDB-lite"/>
    </source>
</evidence>
<protein>
    <submittedName>
        <fullName evidence="3">EEIG1/EHBP1 protein amino-terminal domain protein</fullName>
    </submittedName>
</protein>
<dbReference type="EnsemblPlants" id="KEH37526">
    <property type="protein sequence ID" value="KEH37526"/>
    <property type="gene ID" value="MTR_2g040970"/>
</dbReference>
<proteinExistence type="predicted"/>
<dbReference type="Pfam" id="PF10358">
    <property type="entry name" value="NT-C2"/>
    <property type="match status" value="1"/>
</dbReference>
<evidence type="ECO:0000313" key="3">
    <source>
        <dbReference type="EMBL" id="KEH37526.1"/>
    </source>
</evidence>
<feature type="region of interest" description="Disordered" evidence="1">
    <location>
        <begin position="337"/>
        <end position="365"/>
    </location>
</feature>
<reference evidence="3 5" key="2">
    <citation type="journal article" date="2014" name="BMC Genomics">
        <title>An improved genome release (version Mt4.0) for the model legume Medicago truncatula.</title>
        <authorList>
            <person name="Tang H."/>
            <person name="Krishnakumar V."/>
            <person name="Bidwell S."/>
            <person name="Rosen B."/>
            <person name="Chan A."/>
            <person name="Zhou S."/>
            <person name="Gentzbittel L."/>
            <person name="Childs K.L."/>
            <person name="Yandell M."/>
            <person name="Gundlach H."/>
            <person name="Mayer K.F."/>
            <person name="Schwartz D.C."/>
            <person name="Town C.D."/>
        </authorList>
    </citation>
    <scope>GENOME REANNOTATION</scope>
    <source>
        <strain evidence="3">A17</strain>
        <strain evidence="4 5">cv. Jemalong A17</strain>
    </source>
</reference>
<dbReference type="PANTHER" id="PTHR33414">
    <property type="entry name" value="PROTEIN PLASTID MOVEMENT IMPAIRED 1-RELATED 1"/>
    <property type="match status" value="1"/>
</dbReference>
<evidence type="ECO:0000313" key="5">
    <source>
        <dbReference type="Proteomes" id="UP000002051"/>
    </source>
</evidence>
<feature type="compositionally biased region" description="Low complexity" evidence="1">
    <location>
        <begin position="11"/>
        <end position="20"/>
    </location>
</feature>
<accession>A0A072V7B7</accession>
<evidence type="ECO:0000259" key="2">
    <source>
        <dbReference type="PROSITE" id="PS51840"/>
    </source>
</evidence>
<feature type="compositionally biased region" description="Basic and acidic residues" evidence="1">
    <location>
        <begin position="347"/>
        <end position="357"/>
    </location>
</feature>
<keyword evidence="5" id="KW-1185">Reference proteome</keyword>
<feature type="region of interest" description="Disordered" evidence="1">
    <location>
        <begin position="1220"/>
        <end position="1253"/>
    </location>
</feature>
<feature type="region of interest" description="Disordered" evidence="1">
    <location>
        <begin position="1165"/>
        <end position="1206"/>
    </location>
</feature>
<organism evidence="3 5">
    <name type="scientific">Medicago truncatula</name>
    <name type="common">Barrel medic</name>
    <name type="synonym">Medicago tribuloides</name>
    <dbReference type="NCBI Taxonomy" id="3880"/>
    <lineage>
        <taxon>Eukaryota</taxon>
        <taxon>Viridiplantae</taxon>
        <taxon>Streptophyta</taxon>
        <taxon>Embryophyta</taxon>
        <taxon>Tracheophyta</taxon>
        <taxon>Spermatophyta</taxon>
        <taxon>Magnoliopsida</taxon>
        <taxon>eudicotyledons</taxon>
        <taxon>Gunneridae</taxon>
        <taxon>Pentapetalae</taxon>
        <taxon>rosids</taxon>
        <taxon>fabids</taxon>
        <taxon>Fabales</taxon>
        <taxon>Fabaceae</taxon>
        <taxon>Papilionoideae</taxon>
        <taxon>50 kb inversion clade</taxon>
        <taxon>NPAAA clade</taxon>
        <taxon>Hologalegina</taxon>
        <taxon>IRL clade</taxon>
        <taxon>Trifolieae</taxon>
        <taxon>Medicago</taxon>
    </lineage>
</organism>
<dbReference type="PROSITE" id="PS51840">
    <property type="entry name" value="C2_NT"/>
    <property type="match status" value="1"/>
</dbReference>
<name>A0A072V7B7_MEDTR</name>
<feature type="compositionally biased region" description="Low complexity" evidence="1">
    <location>
        <begin position="40"/>
        <end position="51"/>
    </location>
</feature>
<feature type="compositionally biased region" description="Polar residues" evidence="1">
    <location>
        <begin position="258"/>
        <end position="268"/>
    </location>
</feature>
<dbReference type="InterPro" id="IPR048972">
    <property type="entry name" value="PMI1_PMIR1-2_C"/>
</dbReference>
<reference evidence="3 5" key="1">
    <citation type="journal article" date="2011" name="Nature">
        <title>The Medicago genome provides insight into the evolution of rhizobial symbioses.</title>
        <authorList>
            <person name="Young N.D."/>
            <person name="Debelle F."/>
            <person name="Oldroyd G.E."/>
            <person name="Geurts R."/>
            <person name="Cannon S.B."/>
            <person name="Udvardi M.K."/>
            <person name="Benedito V.A."/>
            <person name="Mayer K.F."/>
            <person name="Gouzy J."/>
            <person name="Schoof H."/>
            <person name="Van de Peer Y."/>
            <person name="Proost S."/>
            <person name="Cook D.R."/>
            <person name="Meyers B.C."/>
            <person name="Spannagl M."/>
            <person name="Cheung F."/>
            <person name="De Mita S."/>
            <person name="Krishnakumar V."/>
            <person name="Gundlach H."/>
            <person name="Zhou S."/>
            <person name="Mudge J."/>
            <person name="Bharti A.K."/>
            <person name="Murray J.D."/>
            <person name="Naoumkina M.A."/>
            <person name="Rosen B."/>
            <person name="Silverstein K.A."/>
            <person name="Tang H."/>
            <person name="Rombauts S."/>
            <person name="Zhao P.X."/>
            <person name="Zhou P."/>
            <person name="Barbe V."/>
            <person name="Bardou P."/>
            <person name="Bechner M."/>
            <person name="Bellec A."/>
            <person name="Berger A."/>
            <person name="Berges H."/>
            <person name="Bidwell S."/>
            <person name="Bisseling T."/>
            <person name="Choisne N."/>
            <person name="Couloux A."/>
            <person name="Denny R."/>
            <person name="Deshpande S."/>
            <person name="Dai X."/>
            <person name="Doyle J.J."/>
            <person name="Dudez A.M."/>
            <person name="Farmer A.D."/>
            <person name="Fouteau S."/>
            <person name="Franken C."/>
            <person name="Gibelin C."/>
            <person name="Gish J."/>
            <person name="Goldstein S."/>
            <person name="Gonzalez A.J."/>
            <person name="Green P.J."/>
            <person name="Hallab A."/>
            <person name="Hartog M."/>
            <person name="Hua A."/>
            <person name="Humphray S.J."/>
            <person name="Jeong D.H."/>
            <person name="Jing Y."/>
            <person name="Jocker A."/>
            <person name="Kenton S.M."/>
            <person name="Kim D.J."/>
            <person name="Klee K."/>
            <person name="Lai H."/>
            <person name="Lang C."/>
            <person name="Lin S."/>
            <person name="Macmil S.L."/>
            <person name="Magdelenat G."/>
            <person name="Matthews L."/>
            <person name="McCorrison J."/>
            <person name="Monaghan E.L."/>
            <person name="Mun J.H."/>
            <person name="Najar F.Z."/>
            <person name="Nicholson C."/>
            <person name="Noirot C."/>
            <person name="O'Bleness M."/>
            <person name="Paule C.R."/>
            <person name="Poulain J."/>
            <person name="Prion F."/>
            <person name="Qin B."/>
            <person name="Qu C."/>
            <person name="Retzel E.F."/>
            <person name="Riddle C."/>
            <person name="Sallet E."/>
            <person name="Samain S."/>
            <person name="Samson N."/>
            <person name="Sanders I."/>
            <person name="Saurat O."/>
            <person name="Scarpelli C."/>
            <person name="Schiex T."/>
            <person name="Segurens B."/>
            <person name="Severin A.J."/>
            <person name="Sherrier D.J."/>
            <person name="Shi R."/>
            <person name="Sims S."/>
            <person name="Singer S.R."/>
            <person name="Sinharoy S."/>
            <person name="Sterck L."/>
            <person name="Viollet A."/>
            <person name="Wang B.B."/>
            <person name="Wang K."/>
            <person name="Wang M."/>
            <person name="Wang X."/>
            <person name="Warfsmann J."/>
            <person name="Weissenbach J."/>
            <person name="White D.D."/>
            <person name="White J.D."/>
            <person name="Wiley G.B."/>
            <person name="Wincker P."/>
            <person name="Xing Y."/>
            <person name="Yang L."/>
            <person name="Yao Z."/>
            <person name="Ying F."/>
            <person name="Zhai J."/>
            <person name="Zhou L."/>
            <person name="Zuber A."/>
            <person name="Denarie J."/>
            <person name="Dixon R.A."/>
            <person name="May G.D."/>
            <person name="Schwartz D.C."/>
            <person name="Rogers J."/>
            <person name="Quetier F."/>
            <person name="Town C.D."/>
            <person name="Roe B.A."/>
        </authorList>
    </citation>
    <scope>NUCLEOTIDE SEQUENCE [LARGE SCALE GENOMIC DNA]</scope>
    <source>
        <strain evidence="3">A17</strain>
        <strain evidence="4 5">cv. Jemalong A17</strain>
    </source>
</reference>
<reference evidence="4" key="3">
    <citation type="submission" date="2015-04" db="UniProtKB">
        <authorList>
            <consortium name="EnsemblPlants"/>
        </authorList>
    </citation>
    <scope>IDENTIFICATION</scope>
    <source>
        <strain evidence="4">cv. Jemalong A17</strain>
    </source>
</reference>
<dbReference type="PANTHER" id="PTHR33414:SF1">
    <property type="entry name" value="PROTEIN PLASTID MOVEMENT IMPAIRED 1-RELATED 1"/>
    <property type="match status" value="1"/>
</dbReference>
<feature type="compositionally biased region" description="Polar residues" evidence="1">
    <location>
        <begin position="279"/>
        <end position="293"/>
    </location>
</feature>
<dbReference type="ExpressionAtlas" id="A0A072V7B7">
    <property type="expression patterns" value="differential"/>
</dbReference>
<dbReference type="Proteomes" id="UP000002051">
    <property type="component" value="Chromosome 2"/>
</dbReference>
<sequence length="1278" mass="140954">MMLSRMESGKKSSGVSGSQKKLLKDVETMNKAMYLDRSASRNSVSGSNSRSKTAGKSLFPDPKPKGKGSNSNDDNDGLQKDKRSIWNWRPLKALSHIRNKRFNCSFYLHVHLIEGLPSTFDGLSFSVYWKRRDGVLVTRPAKVVQCVAEFDEKLTYTCSVYGSRSGPHHSAKYEAKHFLLYASLLSAPELDLGKHRVDLTRLLPLTLEELEEEKSSGKWTTSFRLSGKAKGAVMNVSFGYTVVGDNTSATKDGHNAPNVLTSRQNSLALTKPDVKQRQFDGSSSMRRAGSLQNYSSRYSSQAVEEVKDLHEVLPSSKSALASSIGILYKKFDEEKACSSLDNEPDPDLSKENLEPIKPDGYTSSDIRKETPEVHAVNDGNTCPVLDTPELDAFHENLETDKPDGCLLLDSGKENLDCQDNEFFVVDKGIEMSSIEPVKVEESFTKASEDTSTVDSAFTYDTGGLHVSSEDSLIHASLDEANDGCKDQSVVDESACEEDDLFTNELLQELESAINSVSDFETAALESPNVAEFKSEYKMRKTHSFDDVTESVANEFLSMLDTDRSPAGSNSDNEPESPRELLLRQFEKEALDGGFSLFDFDMDCDDEADDGYDASNGSEQWNFSEGMHSSSLFQDLQKKHLVESQDVKGKQRAQMLEDLETEALMRQWGLNEKAFHHSPPKDYTGFGSPIQLPPEELPTLPPLAEGLGPFLQTKDGGYLRSMDPSIFKNSKASGSLIMQVSNPVVVPAEMGSGIMEVLQCLASVGIEKLSMQAKELMPLEDITGKTMQQVAWEAMPALEGTERQCHLQHDSIIGQDTTFVQKDLKGTPPSRLKSGNFNSNSVANQTGSEFVSIEDLAPLAMNKIEALSMEGLRIQSGMSEEDAPSNIVAQSIGEMSALQGKGIDIDGSLGMEGAAGLQLMDVKDSGDVGVDGIMSLSLTLDEWMKLDSGDIDDVDNISEHTSKLLAAHHANSFDFIRGSSKGGVRRRGKGSGRKCGLLGNNFTVALMVQLRDPLRNYEPVGTPMLALIQVEREFVLPKQKIFCSVSELRNNNNDEDDEESEIVAKVEMKDTNKEEKISEAELIPQFKITEVHVAGLTPEPQKKKLWGTSTQQQSGSRWLLANGMGKGNNKLPTMKSKAASKSIAPVTTKAQPADTLWSISSRFFGSGKKGKEPETLNPHTRNPNVVIPNDTNRHMYENPNPHRRQLGKETMTGSVRGERVADNTTKWGRRPRNPDGVEGSHGGQSHVISPTKNQYHATEEQIYDIIEHHYHDDTKDQYY</sequence>
<feature type="domain" description="C2 NT-type" evidence="2">
    <location>
        <begin position="94"/>
        <end position="242"/>
    </location>
</feature>
<dbReference type="EMBL" id="CM001218">
    <property type="protein sequence ID" value="KEH37526.1"/>
    <property type="molecule type" value="Genomic_DNA"/>
</dbReference>
<dbReference type="InterPro" id="IPR019448">
    <property type="entry name" value="NT-C2"/>
</dbReference>
<dbReference type="OrthoDB" id="2019483at2759"/>
<feature type="region of interest" description="Disordered" evidence="1">
    <location>
        <begin position="247"/>
        <end position="293"/>
    </location>
</feature>
<gene>
    <name evidence="4" type="primary">25486459</name>
    <name evidence="3" type="ordered locus">MTR_2g040970</name>
</gene>
<feature type="region of interest" description="Disordered" evidence="1">
    <location>
        <begin position="1"/>
        <end position="79"/>
    </location>
</feature>
<dbReference type="STRING" id="3880.A0A072V7B7"/>
<evidence type="ECO:0000313" key="4">
    <source>
        <dbReference type="EnsemblPlants" id="KEH37526"/>
    </source>
</evidence>
<dbReference type="InterPro" id="IPR039614">
    <property type="entry name" value="PMI1-like"/>
</dbReference>